<feature type="domain" description="Flavodoxin-like fold" evidence="7">
    <location>
        <begin position="2"/>
        <end position="153"/>
    </location>
</feature>
<keyword evidence="9" id="KW-1185">Reference proteome</keyword>
<comment type="function">
    <text evidence="6">Quinone reductase that provides resistance to thiol-specific stress caused by electrophilic quinones.</text>
</comment>
<dbReference type="InterPro" id="IPR029039">
    <property type="entry name" value="Flavoprotein-like_sf"/>
</dbReference>
<evidence type="ECO:0000256" key="4">
    <source>
        <dbReference type="ARBA" id="ARBA00023027"/>
    </source>
</evidence>
<evidence type="ECO:0000256" key="1">
    <source>
        <dbReference type="ARBA" id="ARBA00022630"/>
    </source>
</evidence>
<evidence type="ECO:0000313" key="8">
    <source>
        <dbReference type="EMBL" id="USY23429.1"/>
    </source>
</evidence>
<comment type="caution">
    <text evidence="6">Lacks conserved residue(s) required for the propagation of feature annotation.</text>
</comment>
<dbReference type="EC" id="1.7.1.17" evidence="6"/>
<evidence type="ECO:0000256" key="5">
    <source>
        <dbReference type="ARBA" id="ARBA00048542"/>
    </source>
</evidence>
<evidence type="ECO:0000256" key="3">
    <source>
        <dbReference type="ARBA" id="ARBA00023002"/>
    </source>
</evidence>
<accession>A0ABY5DGD5</accession>
<comment type="catalytic activity">
    <reaction evidence="5">
        <text>N,N-dimethyl-1,4-phenylenediamine + anthranilate + 2 NAD(+) = 2-(4-dimethylaminophenyl)diazenylbenzoate + 2 NADH + 2 H(+)</text>
        <dbReference type="Rhea" id="RHEA:55872"/>
        <dbReference type="ChEBI" id="CHEBI:15378"/>
        <dbReference type="ChEBI" id="CHEBI:15783"/>
        <dbReference type="ChEBI" id="CHEBI:16567"/>
        <dbReference type="ChEBI" id="CHEBI:57540"/>
        <dbReference type="ChEBI" id="CHEBI:57945"/>
        <dbReference type="ChEBI" id="CHEBI:71579"/>
        <dbReference type="EC" id="1.7.1.17"/>
    </reaction>
    <physiologicalReaction direction="right-to-left" evidence="5">
        <dbReference type="Rhea" id="RHEA:55874"/>
    </physiologicalReaction>
</comment>
<feature type="binding site" evidence="6">
    <location>
        <begin position="81"/>
        <end position="84"/>
    </location>
    <ligand>
        <name>FMN</name>
        <dbReference type="ChEBI" id="CHEBI:58210"/>
    </ligand>
</feature>
<keyword evidence="2 6" id="KW-0288">FMN</keyword>
<feature type="binding site" evidence="6">
    <location>
        <begin position="121"/>
        <end position="124"/>
    </location>
    <ligand>
        <name>FMN</name>
        <dbReference type="ChEBI" id="CHEBI:58210"/>
    </ligand>
</feature>
<evidence type="ECO:0000313" key="9">
    <source>
        <dbReference type="Proteomes" id="UP001055940"/>
    </source>
</evidence>
<dbReference type="InterPro" id="IPR003680">
    <property type="entry name" value="Flavodoxin_fold"/>
</dbReference>
<dbReference type="Pfam" id="PF02525">
    <property type="entry name" value="Flavodoxin_2"/>
    <property type="match status" value="1"/>
</dbReference>
<dbReference type="RefSeq" id="WP_254422096.1">
    <property type="nucleotide sequence ID" value="NZ_BAAAJB010000016.1"/>
</dbReference>
<sequence length="201" mass="21403">MRSRSVTAAFRKAWQDQHPDGSVIYRDLAADPVPHLDAVTASTSYTDPADHTPAQVEAYAPRLELIKELEYADAVLIGAPMYNLTIPSTLKAWVDQVTIVGRTAFVEDSPIKGTPVFVVASRGGAYGPGTPCKGYECVQNYLQAVLADLVGMEIDFIVPELTTAHSNPALPLLIPLADAPKAKAYEDAISKGKAAAPNVAA</sequence>
<gene>
    <name evidence="6" type="primary">azoR</name>
    <name evidence="8" type="ORF">NE857_26405</name>
</gene>
<organism evidence="8 9">
    <name type="scientific">Nocardiopsis exhalans</name>
    <dbReference type="NCBI Taxonomy" id="163604"/>
    <lineage>
        <taxon>Bacteria</taxon>
        <taxon>Bacillati</taxon>
        <taxon>Actinomycetota</taxon>
        <taxon>Actinomycetes</taxon>
        <taxon>Streptosporangiales</taxon>
        <taxon>Nocardiopsidaceae</taxon>
        <taxon>Nocardiopsis</taxon>
    </lineage>
</organism>
<dbReference type="HAMAP" id="MF_01216">
    <property type="entry name" value="Azoreductase_type1"/>
    <property type="match status" value="1"/>
</dbReference>
<keyword evidence="1 6" id="KW-0285">Flavoprotein</keyword>
<comment type="similarity">
    <text evidence="6">Belongs to the azoreductase type 1 family.</text>
</comment>
<comment type="subunit">
    <text evidence="6">Homodimer.</text>
</comment>
<evidence type="ECO:0000256" key="2">
    <source>
        <dbReference type="ARBA" id="ARBA00022643"/>
    </source>
</evidence>
<dbReference type="Gene3D" id="3.40.50.360">
    <property type="match status" value="1"/>
</dbReference>
<keyword evidence="3 6" id="KW-0560">Oxidoreductase</keyword>
<dbReference type="EMBL" id="CP099837">
    <property type="protein sequence ID" value="USY23429.1"/>
    <property type="molecule type" value="Genomic_DNA"/>
</dbReference>
<proteinExistence type="inferred from homology"/>
<comment type="catalytic activity">
    <reaction evidence="6">
        <text>2 a quinone + NADH + H(+) = 2 a 1,4-benzosemiquinone + NAD(+)</text>
        <dbReference type="Rhea" id="RHEA:65952"/>
        <dbReference type="ChEBI" id="CHEBI:15378"/>
        <dbReference type="ChEBI" id="CHEBI:57540"/>
        <dbReference type="ChEBI" id="CHEBI:57945"/>
        <dbReference type="ChEBI" id="CHEBI:132124"/>
        <dbReference type="ChEBI" id="CHEBI:134225"/>
    </reaction>
</comment>
<name>A0ABY5DGD5_9ACTN</name>
<comment type="function">
    <text evidence="6">Also exhibits azoreductase activity. Catalyzes the reductive cleavage of the azo bond in aromatic azo compounds to the corresponding amines.</text>
</comment>
<dbReference type="SUPFAM" id="SSF52218">
    <property type="entry name" value="Flavoproteins"/>
    <property type="match status" value="1"/>
</dbReference>
<dbReference type="InterPro" id="IPR023048">
    <property type="entry name" value="NADH:quinone_OxRdtase_FMN_depd"/>
</dbReference>
<evidence type="ECO:0000259" key="7">
    <source>
        <dbReference type="Pfam" id="PF02525"/>
    </source>
</evidence>
<dbReference type="Proteomes" id="UP001055940">
    <property type="component" value="Chromosome"/>
</dbReference>
<protein>
    <recommendedName>
        <fullName evidence="6">FMN dependent NADH:quinone oxidoreductase</fullName>
        <ecNumber evidence="6">1.6.5.-</ecNumber>
    </recommendedName>
    <alternativeName>
        <fullName evidence="6">Azo-dye reductase</fullName>
    </alternativeName>
    <alternativeName>
        <fullName evidence="6">FMN-dependent NADH-azo compound oxidoreductase</fullName>
    </alternativeName>
    <alternativeName>
        <fullName evidence="6">FMN-dependent NADH-azoreductase</fullName>
        <ecNumber evidence="6">1.7.1.17</ecNumber>
    </alternativeName>
</protein>
<keyword evidence="4 6" id="KW-0520">NAD</keyword>
<dbReference type="InterPro" id="IPR050104">
    <property type="entry name" value="FMN-dep_NADH:Q_OxRdtase_AzoR1"/>
</dbReference>
<evidence type="ECO:0000256" key="6">
    <source>
        <dbReference type="HAMAP-Rule" id="MF_01216"/>
    </source>
</evidence>
<dbReference type="PANTHER" id="PTHR43741:SF4">
    <property type="entry name" value="FMN-DEPENDENT NADH:QUINONE OXIDOREDUCTASE"/>
    <property type="match status" value="1"/>
</dbReference>
<comment type="cofactor">
    <cofactor evidence="6">
        <name>FMN</name>
        <dbReference type="ChEBI" id="CHEBI:58210"/>
    </cofactor>
    <text evidence="6">Binds 1 FMN per subunit.</text>
</comment>
<dbReference type="EC" id="1.6.5.-" evidence="6"/>
<dbReference type="PANTHER" id="PTHR43741">
    <property type="entry name" value="FMN-DEPENDENT NADH-AZOREDUCTASE 1"/>
    <property type="match status" value="1"/>
</dbReference>
<reference evidence="8" key="1">
    <citation type="submission" date="2022-06" db="EMBL/GenBank/DDBJ databases">
        <authorList>
            <person name="Ping M."/>
        </authorList>
    </citation>
    <scope>NUCLEOTIDE SEQUENCE</scope>
    <source>
        <strain evidence="8">JCM11759T</strain>
    </source>
</reference>